<dbReference type="EMBL" id="NJGG01000003">
    <property type="protein sequence ID" value="OXL14631.1"/>
    <property type="molecule type" value="Genomic_DNA"/>
</dbReference>
<gene>
    <name evidence="2" type="ORF">AOC33_09020</name>
</gene>
<dbReference type="InterPro" id="IPR007607">
    <property type="entry name" value="BacA/B"/>
</dbReference>
<accession>A0A229FRH7</accession>
<dbReference type="Pfam" id="PF04519">
    <property type="entry name" value="Bactofilin"/>
    <property type="match status" value="1"/>
</dbReference>
<proteinExistence type="inferred from homology"/>
<evidence type="ECO:0000313" key="3">
    <source>
        <dbReference type="Proteomes" id="UP000215188"/>
    </source>
</evidence>
<name>A0A229FRH7_9BURK</name>
<keyword evidence="3" id="KW-1185">Reference proteome</keyword>
<evidence type="ECO:0008006" key="4">
    <source>
        <dbReference type="Google" id="ProtNLM"/>
    </source>
</evidence>
<organism evidence="2 3">
    <name type="scientific">Polynucleobacter cosmopolitanus</name>
    <dbReference type="NCBI Taxonomy" id="351345"/>
    <lineage>
        <taxon>Bacteria</taxon>
        <taxon>Pseudomonadati</taxon>
        <taxon>Pseudomonadota</taxon>
        <taxon>Betaproteobacteria</taxon>
        <taxon>Burkholderiales</taxon>
        <taxon>Burkholderiaceae</taxon>
        <taxon>Polynucleobacter</taxon>
    </lineage>
</organism>
<dbReference type="PANTHER" id="PTHR35024">
    <property type="entry name" value="HYPOTHETICAL CYTOSOLIC PROTEIN"/>
    <property type="match status" value="1"/>
</dbReference>
<reference evidence="2 3" key="1">
    <citation type="submission" date="2017-06" db="EMBL/GenBank/DDBJ databases">
        <title>Reclassification of a Polynucleobacter cosmopolitanus strain isolated from tropical Lake Victoria as Polynucleobacter victoriensis comb. nov.</title>
        <authorList>
            <person name="Hahn M.W."/>
        </authorList>
    </citation>
    <scope>NUCLEOTIDE SEQUENCE [LARGE SCALE GENOMIC DNA]</scope>
    <source>
        <strain evidence="2 3">MWH-MoIso2</strain>
    </source>
</reference>
<dbReference type="OrthoDB" id="8903691at2"/>
<sequence length="139" mass="15030">MHSSDSQESFDTLIGSATRIEGRMVVNKSIRLDGTIEGSIESSNENQVTVAIGHTGLVHGDVRAHRVLVNGQVDGNIYAREKCELHETSKVKGDIHYGLLGIEHGAEILGLMVKKIEATGAVESVTEARNLIDKISRPD</sequence>
<dbReference type="PANTHER" id="PTHR35024:SF4">
    <property type="entry name" value="POLYMER-FORMING CYTOSKELETAL PROTEIN"/>
    <property type="match status" value="1"/>
</dbReference>
<dbReference type="Proteomes" id="UP000215188">
    <property type="component" value="Unassembled WGS sequence"/>
</dbReference>
<dbReference type="RefSeq" id="WP_089516674.1">
    <property type="nucleotide sequence ID" value="NZ_NJGG01000003.1"/>
</dbReference>
<evidence type="ECO:0000313" key="2">
    <source>
        <dbReference type="EMBL" id="OXL14631.1"/>
    </source>
</evidence>
<dbReference type="AlphaFoldDB" id="A0A229FRH7"/>
<comment type="similarity">
    <text evidence="1">Belongs to the bactofilin family.</text>
</comment>
<evidence type="ECO:0000256" key="1">
    <source>
        <dbReference type="ARBA" id="ARBA00044755"/>
    </source>
</evidence>
<comment type="caution">
    <text evidence="2">The sequence shown here is derived from an EMBL/GenBank/DDBJ whole genome shotgun (WGS) entry which is preliminary data.</text>
</comment>
<protein>
    <recommendedName>
        <fullName evidence="4">Cell shape determination protein CcmA</fullName>
    </recommendedName>
</protein>